<evidence type="ECO:0000256" key="3">
    <source>
        <dbReference type="ARBA" id="ARBA00005421"/>
    </source>
</evidence>
<gene>
    <name evidence="16" type="primary">LOC115879202</name>
</gene>
<dbReference type="FunCoup" id="A0A6J2XM75">
    <property type="interactions" value="543"/>
</dbReference>
<feature type="region of interest" description="Disordered" evidence="14">
    <location>
        <begin position="219"/>
        <end position="263"/>
    </location>
</feature>
<dbReference type="InterPro" id="IPR018472">
    <property type="entry name" value="Ribosomal_mL64"/>
</dbReference>
<evidence type="ECO:0000256" key="5">
    <source>
        <dbReference type="ARBA" id="ARBA00023054"/>
    </source>
</evidence>
<comment type="function">
    <text evidence="13">Acts as a negative regulator of G1 to S cell cycle phase progression by inhibiting cyclin-dependent kinases. Inhibitory effects are additive with GADD45 proteins but also occur in the absence of GADD45 proteins. Acts as a repressor of the orphan nuclear receptor NR4A1 by inhibiting AB domain-mediated transcriptional activity. May be involved in the hormone-mediated regulation of NR4A1 transcriptional activity. May play a role in mitochondrial protein synthesis.</text>
</comment>
<dbReference type="GO" id="GO:0005634">
    <property type="term" value="C:nucleus"/>
    <property type="evidence" value="ECO:0007669"/>
    <property type="project" value="UniProtKB-SubCell"/>
</dbReference>
<protein>
    <recommendedName>
        <fullName evidence="11">Large ribosomal subunit protein mL64</fullName>
    </recommendedName>
    <alternativeName>
        <fullName evidence="10">39S ribosomal protein L59, mitochondrial</fullName>
    </alternativeName>
    <alternativeName>
        <fullName evidence="12">Growth arrest and DNA damage-inducible proteins-interacting protein 1</fullName>
    </alternativeName>
</protein>
<keyword evidence="8" id="KW-0687">Ribonucleoprotein</keyword>
<evidence type="ECO:0000256" key="2">
    <source>
        <dbReference type="ARBA" id="ARBA00004173"/>
    </source>
</evidence>
<evidence type="ECO:0000256" key="11">
    <source>
        <dbReference type="ARBA" id="ARBA00035184"/>
    </source>
</evidence>
<evidence type="ECO:0000256" key="8">
    <source>
        <dbReference type="ARBA" id="ARBA00023274"/>
    </source>
</evidence>
<keyword evidence="9" id="KW-0131">Cell cycle</keyword>
<accession>A0A6J2XM75</accession>
<evidence type="ECO:0000313" key="15">
    <source>
        <dbReference type="Proteomes" id="UP000504635"/>
    </source>
</evidence>
<evidence type="ECO:0000256" key="7">
    <source>
        <dbReference type="ARBA" id="ARBA00023242"/>
    </source>
</evidence>
<proteinExistence type="inferred from homology"/>
<comment type="subcellular location">
    <subcellularLocation>
        <location evidence="2">Mitochondrion</location>
    </subcellularLocation>
    <subcellularLocation>
        <location evidence="1">Nucleus</location>
    </subcellularLocation>
</comment>
<evidence type="ECO:0000256" key="10">
    <source>
        <dbReference type="ARBA" id="ARBA00030700"/>
    </source>
</evidence>
<feature type="compositionally biased region" description="Basic and acidic residues" evidence="14">
    <location>
        <begin position="219"/>
        <end position="238"/>
    </location>
</feature>
<dbReference type="GO" id="GO:0005840">
    <property type="term" value="C:ribosome"/>
    <property type="evidence" value="ECO:0007669"/>
    <property type="project" value="UniProtKB-KW"/>
</dbReference>
<dbReference type="PANTHER" id="PTHR31761:SF1">
    <property type="entry name" value="LARGE RIBOSOMAL SUBUNIT PROTEIN ML64"/>
    <property type="match status" value="1"/>
</dbReference>
<evidence type="ECO:0000256" key="4">
    <source>
        <dbReference type="ARBA" id="ARBA00022980"/>
    </source>
</evidence>
<name>A0A6J2XM75_SITOR</name>
<evidence type="ECO:0000256" key="1">
    <source>
        <dbReference type="ARBA" id="ARBA00004123"/>
    </source>
</evidence>
<dbReference type="OrthoDB" id="6247992at2759"/>
<sequence>MIRRDFFKRILLIQRNVSARYSSSDLNQINIQKLEAEQSTEVVDEALQQREAELEQKRNKSRLKDNHRRILNDEDPFPEPELWYQGTLKYVRRSYGRYGASSGIDPAYCWPIKQELMDAIEYEQIKYPYTIGEMAEKAKLKRAEKEQSIMNRQRDISKKLEKLEQWKLELQQKIIKKETEANEAKARRERLIEEVRRHFGYAVDPKDEKFKELLEKREKEQRKEMKEARKKAKEERATKKLLQSTKTNVKQEEPDDTKQEKLE</sequence>
<keyword evidence="6" id="KW-0496">Mitochondrion</keyword>
<keyword evidence="4" id="KW-0689">Ribosomal protein</keyword>
<keyword evidence="15" id="KW-1185">Reference proteome</keyword>
<dbReference type="PANTHER" id="PTHR31761">
    <property type="entry name" value="GROWTH ARREST AND DNA DAMAGE-INDUCIBLE PROTEINS-INTERACTING PROTEIN 1 GADD45GIP1"/>
    <property type="match status" value="1"/>
</dbReference>
<keyword evidence="7" id="KW-0539">Nucleus</keyword>
<keyword evidence="5" id="KW-0175">Coiled coil</keyword>
<dbReference type="GO" id="GO:0005739">
    <property type="term" value="C:mitochondrion"/>
    <property type="evidence" value="ECO:0007669"/>
    <property type="project" value="UniProtKB-SubCell"/>
</dbReference>
<organism evidence="15 16">
    <name type="scientific">Sitophilus oryzae</name>
    <name type="common">Rice weevil</name>
    <name type="synonym">Curculio oryzae</name>
    <dbReference type="NCBI Taxonomy" id="7048"/>
    <lineage>
        <taxon>Eukaryota</taxon>
        <taxon>Metazoa</taxon>
        <taxon>Ecdysozoa</taxon>
        <taxon>Arthropoda</taxon>
        <taxon>Hexapoda</taxon>
        <taxon>Insecta</taxon>
        <taxon>Pterygota</taxon>
        <taxon>Neoptera</taxon>
        <taxon>Endopterygota</taxon>
        <taxon>Coleoptera</taxon>
        <taxon>Polyphaga</taxon>
        <taxon>Cucujiformia</taxon>
        <taxon>Curculionidae</taxon>
        <taxon>Dryophthorinae</taxon>
        <taxon>Sitophilus</taxon>
    </lineage>
</organism>
<dbReference type="InterPro" id="IPR043035">
    <property type="entry name" value="Ribosomal_mL64_sf"/>
</dbReference>
<dbReference type="Proteomes" id="UP000504635">
    <property type="component" value="Unplaced"/>
</dbReference>
<evidence type="ECO:0000256" key="13">
    <source>
        <dbReference type="ARBA" id="ARBA00060144"/>
    </source>
</evidence>
<evidence type="ECO:0000313" key="16">
    <source>
        <dbReference type="RefSeq" id="XP_030751754.1"/>
    </source>
</evidence>
<dbReference type="GO" id="GO:1990904">
    <property type="term" value="C:ribonucleoprotein complex"/>
    <property type="evidence" value="ECO:0007669"/>
    <property type="project" value="UniProtKB-KW"/>
</dbReference>
<dbReference type="InParanoid" id="A0A6J2XM75"/>
<dbReference type="AlphaFoldDB" id="A0A6J2XM75"/>
<dbReference type="RefSeq" id="XP_030751754.1">
    <property type="nucleotide sequence ID" value="XM_030895894.1"/>
</dbReference>
<dbReference type="CTD" id="40395"/>
<evidence type="ECO:0000256" key="14">
    <source>
        <dbReference type="SAM" id="MobiDB-lite"/>
    </source>
</evidence>
<dbReference type="GeneID" id="115879202"/>
<reference evidence="16" key="1">
    <citation type="submission" date="2025-08" db="UniProtKB">
        <authorList>
            <consortium name="RefSeq"/>
        </authorList>
    </citation>
    <scope>IDENTIFICATION</scope>
    <source>
        <tissue evidence="16">Gonads</tissue>
    </source>
</reference>
<dbReference type="KEGG" id="soy:115879202"/>
<feature type="compositionally biased region" description="Basic and acidic residues" evidence="14">
    <location>
        <begin position="249"/>
        <end position="263"/>
    </location>
</feature>
<dbReference type="Pfam" id="PF10147">
    <property type="entry name" value="CR6_interact"/>
    <property type="match status" value="1"/>
</dbReference>
<evidence type="ECO:0000256" key="9">
    <source>
        <dbReference type="ARBA" id="ARBA00023306"/>
    </source>
</evidence>
<evidence type="ECO:0000256" key="6">
    <source>
        <dbReference type="ARBA" id="ARBA00023128"/>
    </source>
</evidence>
<comment type="similarity">
    <text evidence="3">Belongs to the mitochondrion-specific ribosomal protein mL64 family.</text>
</comment>
<dbReference type="Gene3D" id="6.10.280.120">
    <property type="entry name" value="Growth arrest and DNA-damage-inducible proteins-interacting protein 1"/>
    <property type="match status" value="1"/>
</dbReference>
<evidence type="ECO:0000256" key="12">
    <source>
        <dbReference type="ARBA" id="ARBA00035485"/>
    </source>
</evidence>